<dbReference type="Pfam" id="PF01695">
    <property type="entry name" value="IstB_IS21"/>
    <property type="match status" value="1"/>
</dbReference>
<accession>A0A840DRV5</accession>
<reference evidence="5 6" key="1">
    <citation type="submission" date="2020-08" db="EMBL/GenBank/DDBJ databases">
        <title>Genomic Encyclopedia of Type Strains, Phase IV (KMG-IV): sequencing the most valuable type-strain genomes for metagenomic binning, comparative biology and taxonomic classification.</title>
        <authorList>
            <person name="Goeker M."/>
        </authorList>
    </citation>
    <scope>NUCLEOTIDE SEQUENCE [LARGE SCALE GENOMIC DNA]</scope>
    <source>
        <strain evidence="5 6">DSM 17075</strain>
    </source>
</reference>
<proteinExistence type="inferred from homology"/>
<dbReference type="CDD" id="cd00009">
    <property type="entry name" value="AAA"/>
    <property type="match status" value="1"/>
</dbReference>
<evidence type="ECO:0000256" key="3">
    <source>
        <dbReference type="ARBA" id="ARBA00022840"/>
    </source>
</evidence>
<dbReference type="EMBL" id="JACIDE010000052">
    <property type="protein sequence ID" value="MBB4075710.1"/>
    <property type="molecule type" value="Genomic_DNA"/>
</dbReference>
<dbReference type="NCBIfam" id="NF038214">
    <property type="entry name" value="IS21_help_AAA"/>
    <property type="match status" value="1"/>
</dbReference>
<name>A0A840DRV5_9BACL</name>
<feature type="domain" description="AAA+ ATPase" evidence="4">
    <location>
        <begin position="93"/>
        <end position="225"/>
    </location>
</feature>
<sequence length="243" mass="27730">MIDARIREYCKLLKLGYIGQVYEQISADTSEEYLLKCLEAEVESRKHTKIEKLLKKAGFSQWKTLGDYEFHSSMTLPSSITVEELKDLVFLEKKQNLLMIGTVGTGKTHLSIALGIEACQRGKEVRFFRAGDLVSKLLEKQHNGGIGRFIRDIQKAELIILDELGFIPFHKDGAELLFSLIAECYEQTSMIVTSNLEFGQWNTIFGDKRLTAAIMDRLVHHAHILTFTGESYRLRNALSQKNR</sequence>
<keyword evidence="3" id="KW-0067">ATP-binding</keyword>
<evidence type="ECO:0000256" key="2">
    <source>
        <dbReference type="ARBA" id="ARBA00022741"/>
    </source>
</evidence>
<dbReference type="InterPro" id="IPR003593">
    <property type="entry name" value="AAA+_ATPase"/>
</dbReference>
<dbReference type="InterPro" id="IPR027417">
    <property type="entry name" value="P-loop_NTPase"/>
</dbReference>
<dbReference type="GO" id="GO:0005524">
    <property type="term" value="F:ATP binding"/>
    <property type="evidence" value="ECO:0007669"/>
    <property type="project" value="UniProtKB-KW"/>
</dbReference>
<dbReference type="SUPFAM" id="SSF52540">
    <property type="entry name" value="P-loop containing nucleoside triphosphate hydrolases"/>
    <property type="match status" value="1"/>
</dbReference>
<dbReference type="InterPro" id="IPR002611">
    <property type="entry name" value="IstB_ATP-bd"/>
</dbReference>
<dbReference type="SMART" id="SM00382">
    <property type="entry name" value="AAA"/>
    <property type="match status" value="1"/>
</dbReference>
<keyword evidence="6" id="KW-1185">Reference proteome</keyword>
<dbReference type="PIRSF" id="PIRSF003073">
    <property type="entry name" value="DNAC_TnpB_IstB"/>
    <property type="match status" value="1"/>
</dbReference>
<dbReference type="Proteomes" id="UP000559598">
    <property type="component" value="Unassembled WGS sequence"/>
</dbReference>
<dbReference type="GO" id="GO:0006260">
    <property type="term" value="P:DNA replication"/>
    <property type="evidence" value="ECO:0007669"/>
    <property type="project" value="TreeGrafter"/>
</dbReference>
<dbReference type="InterPro" id="IPR047661">
    <property type="entry name" value="IstB"/>
</dbReference>
<evidence type="ECO:0000313" key="5">
    <source>
        <dbReference type="EMBL" id="MBB4075710.1"/>
    </source>
</evidence>
<dbReference type="InterPro" id="IPR028350">
    <property type="entry name" value="DNAC/IstB-like"/>
</dbReference>
<evidence type="ECO:0000259" key="4">
    <source>
        <dbReference type="SMART" id="SM00382"/>
    </source>
</evidence>
<comment type="caution">
    <text evidence="5">The sequence shown here is derived from an EMBL/GenBank/DDBJ whole genome shotgun (WGS) entry which is preliminary data.</text>
</comment>
<evidence type="ECO:0000256" key="1">
    <source>
        <dbReference type="ARBA" id="ARBA00008059"/>
    </source>
</evidence>
<gene>
    <name evidence="5" type="ORF">GGR02_003564</name>
</gene>
<organism evidence="5 6">
    <name type="scientific">Anoxybacteroides voinovskiense</name>
    <dbReference type="NCBI Taxonomy" id="230470"/>
    <lineage>
        <taxon>Bacteria</taxon>
        <taxon>Bacillati</taxon>
        <taxon>Bacillota</taxon>
        <taxon>Bacilli</taxon>
        <taxon>Bacillales</taxon>
        <taxon>Anoxybacillaceae</taxon>
        <taxon>Anoxybacteroides</taxon>
    </lineage>
</organism>
<dbReference type="Gene3D" id="3.40.50.300">
    <property type="entry name" value="P-loop containing nucleotide triphosphate hydrolases"/>
    <property type="match status" value="1"/>
</dbReference>
<evidence type="ECO:0000313" key="6">
    <source>
        <dbReference type="Proteomes" id="UP000559598"/>
    </source>
</evidence>
<protein>
    <submittedName>
        <fullName evidence="5">DNA replication protein DnaC</fullName>
    </submittedName>
</protein>
<keyword evidence="2" id="KW-0547">Nucleotide-binding</keyword>
<comment type="similarity">
    <text evidence="1">Belongs to the IS21/IS1162 putative ATP-binding protein family.</text>
</comment>
<dbReference type="PANTHER" id="PTHR30050">
    <property type="entry name" value="CHROMOSOMAL REPLICATION INITIATOR PROTEIN DNAA"/>
    <property type="match status" value="1"/>
</dbReference>
<dbReference type="AlphaFoldDB" id="A0A840DRV5"/>
<dbReference type="PANTHER" id="PTHR30050:SF4">
    <property type="entry name" value="ATP-BINDING PROTEIN RV3427C IN INSERTION SEQUENCE-RELATED"/>
    <property type="match status" value="1"/>
</dbReference>